<organism evidence="3 4">
    <name type="scientific">Spirochaeta africana (strain ATCC 700263 / DSM 8902 / Z-7692)</name>
    <dbReference type="NCBI Taxonomy" id="889378"/>
    <lineage>
        <taxon>Bacteria</taxon>
        <taxon>Pseudomonadati</taxon>
        <taxon>Spirochaetota</taxon>
        <taxon>Spirochaetia</taxon>
        <taxon>Spirochaetales</taxon>
        <taxon>Spirochaetaceae</taxon>
        <taxon>Spirochaeta</taxon>
    </lineage>
</organism>
<name>H9ULR7_SPIAZ</name>
<evidence type="ECO:0000256" key="2">
    <source>
        <dbReference type="SAM" id="Phobius"/>
    </source>
</evidence>
<feature type="transmembrane region" description="Helical" evidence="2">
    <location>
        <begin position="62"/>
        <end position="84"/>
    </location>
</feature>
<feature type="transmembrane region" description="Helical" evidence="2">
    <location>
        <begin position="96"/>
        <end position="117"/>
    </location>
</feature>
<dbReference type="eggNOG" id="COG2035">
    <property type="taxonomic scope" value="Bacteria"/>
</dbReference>
<feature type="transmembrane region" description="Helical" evidence="2">
    <location>
        <begin position="21"/>
        <end position="42"/>
    </location>
</feature>
<feature type="transmembrane region" description="Helical" evidence="2">
    <location>
        <begin position="123"/>
        <end position="142"/>
    </location>
</feature>
<keyword evidence="2" id="KW-0812">Transmembrane</keyword>
<dbReference type="Pfam" id="PF04018">
    <property type="entry name" value="VCA0040-like"/>
    <property type="match status" value="1"/>
</dbReference>
<evidence type="ECO:0000313" key="4">
    <source>
        <dbReference type="Proteomes" id="UP000007383"/>
    </source>
</evidence>
<sequence>MKTSQTRPSGSLSGLIQVLQGMAIGVANVIPGVSGGTIAVLVGVYDRLIEALADFFSRTPRWFASLFFLLRIAMGAVIGIVVFVRAVNYAFAHHELTATLFFVGLVLGSVPVLFSLSGSRRPGKAAAAAFVFTALVVIAMGIMQPEQSGRIITRLTPLDSLLLFITGLFSLATMIIPGVSAAFILLVMGYYDTLRLAVEQLNIPVLMVFFLGGVIGLLSVSKFIRFLLHRYHHVTYFAILGLVFGSVFTLWPRQGISFDAAGAAGLFSLLAGGAVAVVLGKRPGGPRDGLAASPEPEQPVRQENPAPGNDA</sequence>
<dbReference type="InterPro" id="IPR007163">
    <property type="entry name" value="VCA0040-like"/>
</dbReference>
<feature type="transmembrane region" description="Helical" evidence="2">
    <location>
        <begin position="162"/>
        <end position="191"/>
    </location>
</feature>
<keyword evidence="2" id="KW-0472">Membrane</keyword>
<feature type="region of interest" description="Disordered" evidence="1">
    <location>
        <begin position="286"/>
        <end position="311"/>
    </location>
</feature>
<protein>
    <submittedName>
        <fullName evidence="3">Putative membrane protein</fullName>
    </submittedName>
</protein>
<proteinExistence type="predicted"/>
<feature type="transmembrane region" description="Helical" evidence="2">
    <location>
        <begin position="233"/>
        <end position="251"/>
    </location>
</feature>
<dbReference type="STRING" id="889378.Spiaf_2429"/>
<keyword evidence="2" id="KW-1133">Transmembrane helix</keyword>
<accession>H9ULR7</accession>
<dbReference type="KEGG" id="sfc:Spiaf_2429"/>
<gene>
    <name evidence="3" type="ordered locus">Spiaf_2429</name>
</gene>
<dbReference type="OrthoDB" id="9793746at2"/>
<dbReference type="EMBL" id="CP003282">
    <property type="protein sequence ID" value="AFG38460.1"/>
    <property type="molecule type" value="Genomic_DNA"/>
</dbReference>
<reference evidence="4" key="1">
    <citation type="journal article" date="2013" name="Stand. Genomic Sci.">
        <title>Complete genome sequence of the halophilic bacterium Spirochaeta africana type strain (Z-7692(T)) from the alkaline Lake Magadi in the East African Rift.</title>
        <authorList>
            <person name="Liolos K."/>
            <person name="Abt B."/>
            <person name="Scheuner C."/>
            <person name="Teshima H."/>
            <person name="Held B."/>
            <person name="Lapidus A."/>
            <person name="Nolan M."/>
            <person name="Lucas S."/>
            <person name="Deshpande S."/>
            <person name="Cheng J.F."/>
            <person name="Tapia R."/>
            <person name="Goodwin L.A."/>
            <person name="Pitluck S."/>
            <person name="Pagani I."/>
            <person name="Ivanova N."/>
            <person name="Mavromatis K."/>
            <person name="Mikhailova N."/>
            <person name="Huntemann M."/>
            <person name="Pati A."/>
            <person name="Chen A."/>
            <person name="Palaniappan K."/>
            <person name="Land M."/>
            <person name="Rohde M."/>
            <person name="Tindall B.J."/>
            <person name="Detter J.C."/>
            <person name="Goker M."/>
            <person name="Bristow J."/>
            <person name="Eisen J.A."/>
            <person name="Markowitz V."/>
            <person name="Hugenholtz P."/>
            <person name="Woyke T."/>
            <person name="Klenk H.P."/>
            <person name="Kyrpides N.C."/>
        </authorList>
    </citation>
    <scope>NUCLEOTIDE SEQUENCE</scope>
    <source>
        <strain evidence="4">ATCC 700263 / DSM 8902 / Z-7692</strain>
    </source>
</reference>
<dbReference type="RefSeq" id="WP_014456442.1">
    <property type="nucleotide sequence ID" value="NC_017098.1"/>
</dbReference>
<feature type="transmembrane region" description="Helical" evidence="2">
    <location>
        <begin position="203"/>
        <end position="221"/>
    </location>
</feature>
<dbReference type="AlphaFoldDB" id="H9ULR7"/>
<dbReference type="PANTHER" id="PTHR37308">
    <property type="entry name" value="INTEGRAL MEMBRANE PROTEIN"/>
    <property type="match status" value="1"/>
</dbReference>
<evidence type="ECO:0000256" key="1">
    <source>
        <dbReference type="SAM" id="MobiDB-lite"/>
    </source>
</evidence>
<dbReference type="PANTHER" id="PTHR37308:SF1">
    <property type="entry name" value="POLYPRENYL-PHOSPHATE TRANSPORTER"/>
    <property type="match status" value="1"/>
</dbReference>
<dbReference type="HOGENOM" id="CLU_055621_1_0_12"/>
<keyword evidence="4" id="KW-1185">Reference proteome</keyword>
<dbReference type="PATRIC" id="fig|889378.3.peg.2405"/>
<evidence type="ECO:0000313" key="3">
    <source>
        <dbReference type="EMBL" id="AFG38460.1"/>
    </source>
</evidence>
<feature type="transmembrane region" description="Helical" evidence="2">
    <location>
        <begin position="257"/>
        <end position="279"/>
    </location>
</feature>
<dbReference type="Proteomes" id="UP000007383">
    <property type="component" value="Chromosome"/>
</dbReference>